<feature type="region of interest" description="Disordered" evidence="1">
    <location>
        <begin position="70"/>
        <end position="132"/>
    </location>
</feature>
<dbReference type="RefSeq" id="WP_378271910.1">
    <property type="nucleotide sequence ID" value="NZ_JBHUKR010000030.1"/>
</dbReference>
<feature type="compositionally biased region" description="Low complexity" evidence="1">
    <location>
        <begin position="99"/>
        <end position="111"/>
    </location>
</feature>
<proteinExistence type="predicted"/>
<organism evidence="2 3">
    <name type="scientific">Amycolatopsis pigmentata</name>
    <dbReference type="NCBI Taxonomy" id="450801"/>
    <lineage>
        <taxon>Bacteria</taxon>
        <taxon>Bacillati</taxon>
        <taxon>Actinomycetota</taxon>
        <taxon>Actinomycetes</taxon>
        <taxon>Pseudonocardiales</taxon>
        <taxon>Pseudonocardiaceae</taxon>
        <taxon>Amycolatopsis</taxon>
    </lineage>
</organism>
<sequence length="132" mass="14486">MEEADRARSVRRSAAAQRVGELAHRRALIVQQLFDIERELGDVLAESSDVMEIDELARFTDLPAADLTQWLSGRKTSRTKRKKSIGDSPGAKNAMNRRTSTTTSPSVQVSTPHERSKRSDSTANAHALAGAQ</sequence>
<reference evidence="3" key="1">
    <citation type="journal article" date="2019" name="Int. J. Syst. Evol. Microbiol.">
        <title>The Global Catalogue of Microorganisms (GCM) 10K type strain sequencing project: providing services to taxonomists for standard genome sequencing and annotation.</title>
        <authorList>
            <consortium name="The Broad Institute Genomics Platform"/>
            <consortium name="The Broad Institute Genome Sequencing Center for Infectious Disease"/>
            <person name="Wu L."/>
            <person name="Ma J."/>
        </authorList>
    </citation>
    <scope>NUCLEOTIDE SEQUENCE [LARGE SCALE GENOMIC DNA]</scope>
    <source>
        <strain evidence="3">CGMCC 4.7645</strain>
    </source>
</reference>
<name>A0ABW5G6Z8_9PSEU</name>
<evidence type="ECO:0000313" key="3">
    <source>
        <dbReference type="Proteomes" id="UP001597417"/>
    </source>
</evidence>
<accession>A0ABW5G6Z8</accession>
<comment type="caution">
    <text evidence="2">The sequence shown here is derived from an EMBL/GenBank/DDBJ whole genome shotgun (WGS) entry which is preliminary data.</text>
</comment>
<gene>
    <name evidence="2" type="ORF">ACFSXZ_40840</name>
</gene>
<protein>
    <submittedName>
        <fullName evidence="2">Uncharacterized protein</fullName>
    </submittedName>
</protein>
<evidence type="ECO:0000256" key="1">
    <source>
        <dbReference type="SAM" id="MobiDB-lite"/>
    </source>
</evidence>
<evidence type="ECO:0000313" key="2">
    <source>
        <dbReference type="EMBL" id="MFD2422689.1"/>
    </source>
</evidence>
<dbReference type="Proteomes" id="UP001597417">
    <property type="component" value="Unassembled WGS sequence"/>
</dbReference>
<dbReference type="EMBL" id="JBHUKR010000030">
    <property type="protein sequence ID" value="MFD2422689.1"/>
    <property type="molecule type" value="Genomic_DNA"/>
</dbReference>
<keyword evidence="3" id="KW-1185">Reference proteome</keyword>